<dbReference type="InterPro" id="IPR036259">
    <property type="entry name" value="MFS_trans_sf"/>
</dbReference>
<evidence type="ECO:0000256" key="3">
    <source>
        <dbReference type="ARBA" id="ARBA00022692"/>
    </source>
</evidence>
<evidence type="ECO:0000259" key="7">
    <source>
        <dbReference type="PROSITE" id="PS50850"/>
    </source>
</evidence>
<keyword evidence="4 6" id="KW-1133">Transmembrane helix</keyword>
<dbReference type="Gene3D" id="1.20.1250.20">
    <property type="entry name" value="MFS general substrate transporter like domains"/>
    <property type="match status" value="2"/>
</dbReference>
<name>A0ABY5V7I2_9BACT</name>
<dbReference type="Pfam" id="PF07690">
    <property type="entry name" value="MFS_1"/>
    <property type="match status" value="1"/>
</dbReference>
<feature type="transmembrane region" description="Helical" evidence="6">
    <location>
        <begin position="275"/>
        <end position="292"/>
    </location>
</feature>
<evidence type="ECO:0000313" key="8">
    <source>
        <dbReference type="EMBL" id="UWN65525.1"/>
    </source>
</evidence>
<dbReference type="InterPro" id="IPR020846">
    <property type="entry name" value="MFS_dom"/>
</dbReference>
<organism evidence="8 9">
    <name type="scientific">Alistipes senegalensis JC50</name>
    <dbReference type="NCBI Taxonomy" id="1033732"/>
    <lineage>
        <taxon>Bacteria</taxon>
        <taxon>Pseudomonadati</taxon>
        <taxon>Bacteroidota</taxon>
        <taxon>Bacteroidia</taxon>
        <taxon>Bacteroidales</taxon>
        <taxon>Rikenellaceae</taxon>
        <taxon>Alistipes</taxon>
    </lineage>
</organism>
<protein>
    <submittedName>
        <fullName evidence="8">MFS transporter</fullName>
    </submittedName>
</protein>
<sequence>MNKEISLRKILPVMFGFFIMGFVDIVGVSTSYVKNDFAGMNDTMVNLISLSCFLWFFLLSIPTGMLMNRIGRKKTVLLSFALHVAAMIVPLAAYDFTAVLIAFALIGIGNTLLQVSLNPLVTNVIAGDKLTGTLTLGQFVKAVSSFLGPIIAAAVTGSFLGWKMIFPIYAAISLLALVWLWLTPIAEQKVASADISIGHTFSLLKDKYIVAFFIGILVLVGVDVGMGITFPKLLMERCILPLTDAGMGNSVYFFARTVGAFLGGILLMKLPERKFFTASVFVALAGLAGMIFLHGLWSILACVAVFGIGYANLFSIIFSISMQRVPERANEVSALLIVGVAGGAVIPPVLGVITDAFGSQGAAIIALSVVWLYLVFLIGAINAHSKKA</sequence>
<dbReference type="InterPro" id="IPR050375">
    <property type="entry name" value="MFS_TsgA-like"/>
</dbReference>
<dbReference type="EMBL" id="CP102252">
    <property type="protein sequence ID" value="UWN65525.1"/>
    <property type="molecule type" value="Genomic_DNA"/>
</dbReference>
<dbReference type="PANTHER" id="PTHR43702:SF3">
    <property type="entry name" value="PROTEIN TSGA"/>
    <property type="match status" value="1"/>
</dbReference>
<evidence type="ECO:0000256" key="2">
    <source>
        <dbReference type="ARBA" id="ARBA00022475"/>
    </source>
</evidence>
<feature type="transmembrane region" description="Helical" evidence="6">
    <location>
        <begin position="168"/>
        <end position="187"/>
    </location>
</feature>
<comment type="subcellular location">
    <subcellularLocation>
        <location evidence="1">Cell inner membrane</location>
        <topology evidence="1">Multi-pass membrane protein</topology>
    </subcellularLocation>
</comment>
<dbReference type="Proteomes" id="UP001058267">
    <property type="component" value="Chromosome"/>
</dbReference>
<dbReference type="RefSeq" id="WP_019149846.1">
    <property type="nucleotide sequence ID" value="NZ_CP102252.1"/>
</dbReference>
<feature type="transmembrane region" description="Helical" evidence="6">
    <location>
        <begin position="208"/>
        <end position="230"/>
    </location>
</feature>
<feature type="transmembrane region" description="Helical" evidence="6">
    <location>
        <begin position="332"/>
        <end position="350"/>
    </location>
</feature>
<feature type="transmembrane region" description="Helical" evidence="6">
    <location>
        <begin position="298"/>
        <end position="320"/>
    </location>
</feature>
<feature type="transmembrane region" description="Helical" evidence="6">
    <location>
        <begin position="44"/>
        <end position="63"/>
    </location>
</feature>
<dbReference type="SUPFAM" id="SSF103473">
    <property type="entry name" value="MFS general substrate transporter"/>
    <property type="match status" value="1"/>
</dbReference>
<accession>A0ABY5V7I2</accession>
<feature type="transmembrane region" description="Helical" evidence="6">
    <location>
        <begin position="12"/>
        <end position="32"/>
    </location>
</feature>
<proteinExistence type="predicted"/>
<keyword evidence="5 6" id="KW-0472">Membrane</keyword>
<dbReference type="PROSITE" id="PS50850">
    <property type="entry name" value="MFS"/>
    <property type="match status" value="1"/>
</dbReference>
<feature type="transmembrane region" description="Helical" evidence="6">
    <location>
        <begin position="250"/>
        <end position="268"/>
    </location>
</feature>
<feature type="transmembrane region" description="Helical" evidence="6">
    <location>
        <begin position="142"/>
        <end position="162"/>
    </location>
</feature>
<keyword evidence="3 6" id="KW-0812">Transmembrane</keyword>
<evidence type="ECO:0000313" key="9">
    <source>
        <dbReference type="Proteomes" id="UP001058267"/>
    </source>
</evidence>
<feature type="transmembrane region" description="Helical" evidence="6">
    <location>
        <begin position="362"/>
        <end position="383"/>
    </location>
</feature>
<feature type="transmembrane region" description="Helical" evidence="6">
    <location>
        <begin position="100"/>
        <end position="121"/>
    </location>
</feature>
<keyword evidence="9" id="KW-1185">Reference proteome</keyword>
<feature type="transmembrane region" description="Helical" evidence="6">
    <location>
        <begin position="75"/>
        <end position="94"/>
    </location>
</feature>
<evidence type="ECO:0000256" key="6">
    <source>
        <dbReference type="SAM" id="Phobius"/>
    </source>
</evidence>
<reference evidence="8" key="1">
    <citation type="journal article" date="2022" name="Cell">
        <title>Design, construction, and in vivo augmentation of a complex gut microbiome.</title>
        <authorList>
            <person name="Cheng A.G."/>
            <person name="Ho P.Y."/>
            <person name="Aranda-Diaz A."/>
            <person name="Jain S."/>
            <person name="Yu F.B."/>
            <person name="Meng X."/>
            <person name="Wang M."/>
            <person name="Iakiviak M."/>
            <person name="Nagashima K."/>
            <person name="Zhao A."/>
            <person name="Murugkar P."/>
            <person name="Patil A."/>
            <person name="Atabakhsh K."/>
            <person name="Weakley A."/>
            <person name="Yan J."/>
            <person name="Brumbaugh A.R."/>
            <person name="Higginbottom S."/>
            <person name="Dimas A."/>
            <person name="Shiver A.L."/>
            <person name="Deutschbauer A."/>
            <person name="Neff N."/>
            <person name="Sonnenburg J.L."/>
            <person name="Huang K.C."/>
            <person name="Fischbach M.A."/>
        </authorList>
    </citation>
    <scope>NUCLEOTIDE SEQUENCE</scope>
    <source>
        <strain evidence="8">JC50</strain>
    </source>
</reference>
<keyword evidence="2" id="KW-1003">Cell membrane</keyword>
<dbReference type="InterPro" id="IPR011701">
    <property type="entry name" value="MFS"/>
</dbReference>
<evidence type="ECO:0000256" key="4">
    <source>
        <dbReference type="ARBA" id="ARBA00022989"/>
    </source>
</evidence>
<evidence type="ECO:0000256" key="1">
    <source>
        <dbReference type="ARBA" id="ARBA00004429"/>
    </source>
</evidence>
<dbReference type="PANTHER" id="PTHR43702">
    <property type="entry name" value="L-FUCOSE-PROTON SYMPORTER"/>
    <property type="match status" value="1"/>
</dbReference>
<feature type="domain" description="Major facilitator superfamily (MFS) profile" evidence="7">
    <location>
        <begin position="5"/>
        <end position="386"/>
    </location>
</feature>
<evidence type="ECO:0000256" key="5">
    <source>
        <dbReference type="ARBA" id="ARBA00023136"/>
    </source>
</evidence>
<gene>
    <name evidence="8" type="ORF">NQ519_01450</name>
</gene>